<organism evidence="5 6">
    <name type="scientific">Oceanitalea stevensii</name>
    <dbReference type="NCBI Taxonomy" id="2763072"/>
    <lineage>
        <taxon>Bacteria</taxon>
        <taxon>Bacillati</taxon>
        <taxon>Actinomycetota</taxon>
        <taxon>Actinomycetes</taxon>
        <taxon>Micrococcales</taxon>
        <taxon>Bogoriellaceae</taxon>
        <taxon>Georgenia</taxon>
    </lineage>
</organism>
<evidence type="ECO:0000256" key="1">
    <source>
        <dbReference type="ARBA" id="ARBA00022679"/>
    </source>
</evidence>
<dbReference type="PANTHER" id="PTHR43877:SF2">
    <property type="entry name" value="AMINOALKYLPHOSPHONATE N-ACETYLTRANSFERASE-RELATED"/>
    <property type="match status" value="1"/>
</dbReference>
<dbReference type="InterPro" id="IPR016181">
    <property type="entry name" value="Acyl_CoA_acyltransferase"/>
</dbReference>
<dbReference type="GO" id="GO:0005840">
    <property type="term" value="C:ribosome"/>
    <property type="evidence" value="ECO:0007669"/>
    <property type="project" value="UniProtKB-KW"/>
</dbReference>
<dbReference type="PROSITE" id="PS51186">
    <property type="entry name" value="GNAT"/>
    <property type="match status" value="1"/>
</dbReference>
<evidence type="ECO:0000313" key="5">
    <source>
        <dbReference type="EMBL" id="MBD8061565.1"/>
    </source>
</evidence>
<reference evidence="5 6" key="1">
    <citation type="submission" date="2020-08" db="EMBL/GenBank/DDBJ databases">
        <title>A Genomic Blueprint of the Chicken Gut Microbiome.</title>
        <authorList>
            <person name="Gilroy R."/>
            <person name="Ravi A."/>
            <person name="Getino M."/>
            <person name="Pursley I."/>
            <person name="Horton D.L."/>
            <person name="Alikhan N.-F."/>
            <person name="Baker D."/>
            <person name="Gharbi K."/>
            <person name="Hall N."/>
            <person name="Watson M."/>
            <person name="Adriaenssens E.M."/>
            <person name="Foster-Nyarko E."/>
            <person name="Jarju S."/>
            <person name="Secka A."/>
            <person name="Antonio M."/>
            <person name="Oren A."/>
            <person name="Chaudhuri R."/>
            <person name="La Ragione R.M."/>
            <person name="Hildebrand F."/>
            <person name="Pallen M.J."/>
        </authorList>
    </citation>
    <scope>NUCLEOTIDE SEQUENCE [LARGE SCALE GENOMIC DNA]</scope>
    <source>
        <strain evidence="5 6">Sa1BUA1</strain>
    </source>
</reference>
<dbReference type="InterPro" id="IPR000182">
    <property type="entry name" value="GNAT_dom"/>
</dbReference>
<dbReference type="Gene3D" id="3.40.630.30">
    <property type="match status" value="1"/>
</dbReference>
<dbReference type="RefSeq" id="WP_251838667.1">
    <property type="nucleotide sequence ID" value="NZ_JACSPO010000001.1"/>
</dbReference>
<keyword evidence="2" id="KW-0012">Acyltransferase</keyword>
<dbReference type="InterPro" id="IPR050832">
    <property type="entry name" value="Bact_Acetyltransf"/>
</dbReference>
<sequence>MILRPLREHDLDRVMELERELFGPGAWSRAAYREELAQAGRYYVAAESDGVVVGYAGIALGEDSEVMTVGVATAHRGRGTGAALLADLVERARAARARHVFLEVRAGNLGAQRLYERAGFESIGTRPRYYGDEDAVVMRLTLRSGRGDLTAAP</sequence>
<dbReference type="InterPro" id="IPR006464">
    <property type="entry name" value="AcTrfase_RimI/Ard1"/>
</dbReference>
<comment type="similarity">
    <text evidence="3">Belongs to the acetyltransferase family. RimI subfamily.</text>
</comment>
<keyword evidence="5" id="KW-0687">Ribonucleoprotein</keyword>
<comment type="catalytic activity">
    <reaction evidence="3">
        <text>N-terminal L-alanyl-[ribosomal protein bS18] + acetyl-CoA = N-terminal N(alpha)-acetyl-L-alanyl-[ribosomal protein bS18] + CoA + H(+)</text>
        <dbReference type="Rhea" id="RHEA:43756"/>
        <dbReference type="Rhea" id="RHEA-COMP:10676"/>
        <dbReference type="Rhea" id="RHEA-COMP:10677"/>
        <dbReference type="ChEBI" id="CHEBI:15378"/>
        <dbReference type="ChEBI" id="CHEBI:57287"/>
        <dbReference type="ChEBI" id="CHEBI:57288"/>
        <dbReference type="ChEBI" id="CHEBI:64718"/>
        <dbReference type="ChEBI" id="CHEBI:83683"/>
        <dbReference type="EC" id="2.3.1.266"/>
    </reaction>
</comment>
<keyword evidence="6" id="KW-1185">Reference proteome</keyword>
<evidence type="ECO:0000259" key="4">
    <source>
        <dbReference type="PROSITE" id="PS51186"/>
    </source>
</evidence>
<accession>A0ABR8YZU0</accession>
<comment type="subcellular location">
    <subcellularLocation>
        <location evidence="3">Cytoplasm</location>
    </subcellularLocation>
</comment>
<dbReference type="Proteomes" id="UP000661894">
    <property type="component" value="Unassembled WGS sequence"/>
</dbReference>
<dbReference type="EC" id="2.3.1.266" evidence="3"/>
<keyword evidence="1" id="KW-0808">Transferase</keyword>
<keyword evidence="3" id="KW-0963">Cytoplasm</keyword>
<proteinExistence type="inferred from homology"/>
<dbReference type="NCBIfam" id="TIGR01575">
    <property type="entry name" value="rimI"/>
    <property type="match status" value="1"/>
</dbReference>
<dbReference type="SUPFAM" id="SSF55729">
    <property type="entry name" value="Acyl-CoA N-acyltransferases (Nat)"/>
    <property type="match status" value="1"/>
</dbReference>
<evidence type="ECO:0000256" key="2">
    <source>
        <dbReference type="ARBA" id="ARBA00023315"/>
    </source>
</evidence>
<dbReference type="PANTHER" id="PTHR43877">
    <property type="entry name" value="AMINOALKYLPHOSPHONATE N-ACETYLTRANSFERASE-RELATED-RELATED"/>
    <property type="match status" value="1"/>
</dbReference>
<gene>
    <name evidence="5" type="primary">rimI</name>
    <name evidence="5" type="ORF">H9624_04410</name>
</gene>
<dbReference type="EMBL" id="JACSPO010000001">
    <property type="protein sequence ID" value="MBD8061565.1"/>
    <property type="molecule type" value="Genomic_DNA"/>
</dbReference>
<evidence type="ECO:0000256" key="3">
    <source>
        <dbReference type="RuleBase" id="RU363094"/>
    </source>
</evidence>
<evidence type="ECO:0000313" key="6">
    <source>
        <dbReference type="Proteomes" id="UP000661894"/>
    </source>
</evidence>
<comment type="caution">
    <text evidence="5">The sequence shown here is derived from an EMBL/GenBank/DDBJ whole genome shotgun (WGS) entry which is preliminary data.</text>
</comment>
<comment type="function">
    <text evidence="3">Acetylates the N-terminal alanine of ribosomal protein bS18.</text>
</comment>
<dbReference type="CDD" id="cd04301">
    <property type="entry name" value="NAT_SF"/>
    <property type="match status" value="1"/>
</dbReference>
<feature type="domain" description="N-acetyltransferase" evidence="4">
    <location>
        <begin position="1"/>
        <end position="143"/>
    </location>
</feature>
<dbReference type="Pfam" id="PF00583">
    <property type="entry name" value="Acetyltransf_1"/>
    <property type="match status" value="1"/>
</dbReference>
<name>A0ABR8YZU0_9MICO</name>
<protein>
    <recommendedName>
        <fullName evidence="3">[Ribosomal protein bS18]-alanine N-acetyltransferase</fullName>
        <ecNumber evidence="3">2.3.1.266</ecNumber>
    </recommendedName>
</protein>
<keyword evidence="5" id="KW-0689">Ribosomal protein</keyword>